<feature type="domain" description="Peptidase M1 membrane alanine aminopeptidase" evidence="13">
    <location>
        <begin position="262"/>
        <end position="429"/>
    </location>
</feature>
<evidence type="ECO:0000259" key="13">
    <source>
        <dbReference type="Pfam" id="PF01433"/>
    </source>
</evidence>
<name>A0A1A6BMS5_MYCGO</name>
<evidence type="ECO:0000256" key="10">
    <source>
        <dbReference type="ARBA" id="ARBA00023049"/>
    </source>
</evidence>
<evidence type="ECO:0000256" key="8">
    <source>
        <dbReference type="ARBA" id="ARBA00022801"/>
    </source>
</evidence>
<evidence type="ECO:0000256" key="4">
    <source>
        <dbReference type="ARBA" id="ARBA00012564"/>
    </source>
</evidence>
<dbReference type="Gene3D" id="2.60.40.1730">
    <property type="entry name" value="tricorn interacting facor f3 domain"/>
    <property type="match status" value="1"/>
</dbReference>
<dbReference type="Pfam" id="PF01433">
    <property type="entry name" value="Peptidase_M1"/>
    <property type="match status" value="1"/>
</dbReference>
<dbReference type="InterPro" id="IPR027268">
    <property type="entry name" value="Peptidase_M4/M1_CTD_sf"/>
</dbReference>
<comment type="catalytic activity">
    <reaction evidence="1">
        <text>Release of an N-terminal amino acid, Xaa-|-Yaa- from a peptide, amide or arylamide. Xaa is preferably Ala, but may be most amino acids including Pro (slow action). When a terminal hydrophobic residue is followed by a prolyl residue, the two may be released as an intact Xaa-Pro dipeptide.</text>
        <dbReference type="EC" id="3.4.11.2"/>
    </reaction>
</comment>
<evidence type="ECO:0000256" key="3">
    <source>
        <dbReference type="ARBA" id="ARBA00010136"/>
    </source>
</evidence>
<dbReference type="InterPro" id="IPR042097">
    <property type="entry name" value="Aminopeptidase_N-like_N_sf"/>
</dbReference>
<evidence type="ECO:0000256" key="2">
    <source>
        <dbReference type="ARBA" id="ARBA00001947"/>
    </source>
</evidence>
<evidence type="ECO:0000259" key="14">
    <source>
        <dbReference type="Pfam" id="PF17900"/>
    </source>
</evidence>
<dbReference type="Proteomes" id="UP000093757">
    <property type="component" value="Unassembled WGS sequence"/>
</dbReference>
<dbReference type="InterPro" id="IPR001930">
    <property type="entry name" value="Peptidase_M1"/>
</dbReference>
<proteinExistence type="inferred from homology"/>
<dbReference type="EC" id="3.4.11.2" evidence="4"/>
<keyword evidence="8" id="KW-0378">Hydrolase</keyword>
<comment type="similarity">
    <text evidence="3">Belongs to the peptidase M1 family.</text>
</comment>
<dbReference type="AlphaFoldDB" id="A0A1A6BMS5"/>
<evidence type="ECO:0000256" key="12">
    <source>
        <dbReference type="ARBA" id="ARBA00031533"/>
    </source>
</evidence>
<dbReference type="InterPro" id="IPR050344">
    <property type="entry name" value="Peptidase_M1_aminopeptidases"/>
</dbReference>
<dbReference type="PANTHER" id="PTHR11533">
    <property type="entry name" value="PROTEASE M1 ZINC METALLOPROTEASE"/>
    <property type="match status" value="1"/>
</dbReference>
<dbReference type="OrthoDB" id="100605at2"/>
<dbReference type="Pfam" id="PF17900">
    <property type="entry name" value="Peptidase_M1_N"/>
    <property type="match status" value="1"/>
</dbReference>
<keyword evidence="7" id="KW-0479">Metal-binding</keyword>
<dbReference type="RefSeq" id="WP_065132235.1">
    <property type="nucleotide sequence ID" value="NZ_MAEM01000046.1"/>
</dbReference>
<dbReference type="SUPFAM" id="SSF55486">
    <property type="entry name" value="Metalloproteases ('zincins'), catalytic domain"/>
    <property type="match status" value="1"/>
</dbReference>
<dbReference type="InterPro" id="IPR045357">
    <property type="entry name" value="Aminopeptidase_N-like_N"/>
</dbReference>
<dbReference type="InterPro" id="IPR014782">
    <property type="entry name" value="Peptidase_M1_dom"/>
</dbReference>
<dbReference type="CDD" id="cd09603">
    <property type="entry name" value="M1_APN_like"/>
    <property type="match status" value="1"/>
</dbReference>
<dbReference type="GO" id="GO:0008270">
    <property type="term" value="F:zinc ion binding"/>
    <property type="evidence" value="ECO:0007669"/>
    <property type="project" value="InterPro"/>
</dbReference>
<dbReference type="GO" id="GO:0006508">
    <property type="term" value="P:proteolysis"/>
    <property type="evidence" value="ECO:0007669"/>
    <property type="project" value="UniProtKB-KW"/>
</dbReference>
<evidence type="ECO:0000313" key="15">
    <source>
        <dbReference type="EMBL" id="OBS03657.1"/>
    </source>
</evidence>
<feature type="domain" description="Aminopeptidase N-like N-terminal" evidence="14">
    <location>
        <begin position="26"/>
        <end position="197"/>
    </location>
</feature>
<dbReference type="EMBL" id="MAEM01000046">
    <property type="protein sequence ID" value="OBS03657.1"/>
    <property type="molecule type" value="Genomic_DNA"/>
</dbReference>
<dbReference type="Gene3D" id="1.10.390.10">
    <property type="entry name" value="Neutral Protease Domain 2"/>
    <property type="match status" value="1"/>
</dbReference>
<protein>
    <recommendedName>
        <fullName evidence="5">Aminopeptidase N</fullName>
        <ecNumber evidence="4">3.4.11.2</ecNumber>
    </recommendedName>
    <alternativeName>
        <fullName evidence="11">Alanine aminopeptidase</fullName>
    </alternativeName>
    <alternativeName>
        <fullName evidence="12">Lysyl aminopeptidase</fullName>
    </alternativeName>
</protein>
<keyword evidence="6" id="KW-0645">Protease</keyword>
<evidence type="ECO:0000256" key="7">
    <source>
        <dbReference type="ARBA" id="ARBA00022723"/>
    </source>
</evidence>
<sequence>MKSPAKQLGVDPYLPQNGNFGYTVSRYELDLEYKVAINRLSGTATITAVTSVELGEFTLDLSNALSVSRVSVNGKRAARFSCRGGKLRIVLGSKLPTGAAMSVVIRYGGNPRPLRTLWGEVGFEELTDGALVAGQPNGAASWFPCNDHPSAKAAFRIQISTESTYRAIANGKLVSSRARASQTVWTYEQPEPTSTYLVTLQIGVYEQVRLARTPVPIRAALPARLKDNFDHDFARQPDMMELFIELFGPYPLADGYTVVVTDDALEIPLEAQGISIFGANHCTGTRASERLIAHELAHQWFGNSVTARRWRDIWLHEGFASYAEWLWSERSGGRSCDALARYHHDQLRQKPQDLLLADPGPQAMFDDRVYKRGALTLHALRGQLGDEKFFALLKDWTTRYRHGTAITEDFTGLAANYSDESLRPLWDAWLYSTEVP</sequence>
<evidence type="ECO:0000313" key="16">
    <source>
        <dbReference type="Proteomes" id="UP000093757"/>
    </source>
</evidence>
<dbReference type="GO" id="GO:0008237">
    <property type="term" value="F:metallopeptidase activity"/>
    <property type="evidence" value="ECO:0007669"/>
    <property type="project" value="UniProtKB-KW"/>
</dbReference>
<keyword evidence="10" id="KW-0482">Metalloprotease</keyword>
<comment type="caution">
    <text evidence="15">The sequence shown here is derived from an EMBL/GenBank/DDBJ whole genome shotgun (WGS) entry which is preliminary data.</text>
</comment>
<dbReference type="GO" id="GO:0016285">
    <property type="term" value="F:alanyl aminopeptidase activity"/>
    <property type="evidence" value="ECO:0007669"/>
    <property type="project" value="UniProtKB-EC"/>
</dbReference>
<evidence type="ECO:0000256" key="9">
    <source>
        <dbReference type="ARBA" id="ARBA00022833"/>
    </source>
</evidence>
<dbReference type="PRINTS" id="PR00756">
    <property type="entry name" value="ALADIPTASE"/>
</dbReference>
<evidence type="ECO:0000256" key="6">
    <source>
        <dbReference type="ARBA" id="ARBA00022670"/>
    </source>
</evidence>
<evidence type="ECO:0000256" key="11">
    <source>
        <dbReference type="ARBA" id="ARBA00029811"/>
    </source>
</evidence>
<dbReference type="SUPFAM" id="SSF63737">
    <property type="entry name" value="Leukotriene A4 hydrolase N-terminal domain"/>
    <property type="match status" value="1"/>
</dbReference>
<keyword evidence="9" id="KW-0862">Zinc</keyword>
<reference evidence="15 16" key="1">
    <citation type="submission" date="2016-06" db="EMBL/GenBank/DDBJ databases">
        <authorList>
            <person name="Kjaerup R.B."/>
            <person name="Dalgaard T.S."/>
            <person name="Juul-Madsen H.R."/>
        </authorList>
    </citation>
    <scope>NUCLEOTIDE SEQUENCE [LARGE SCALE GENOMIC DNA]</scope>
    <source>
        <strain evidence="15 16">1245752.6</strain>
    </source>
</reference>
<evidence type="ECO:0000256" key="1">
    <source>
        <dbReference type="ARBA" id="ARBA00000098"/>
    </source>
</evidence>
<gene>
    <name evidence="15" type="ORF">A9W98_00785</name>
</gene>
<comment type="cofactor">
    <cofactor evidence="2">
        <name>Zn(2+)</name>
        <dbReference type="ChEBI" id="CHEBI:29105"/>
    </cofactor>
</comment>
<organism evidence="15 16">
    <name type="scientific">Mycobacterium gordonae</name>
    <dbReference type="NCBI Taxonomy" id="1778"/>
    <lineage>
        <taxon>Bacteria</taxon>
        <taxon>Bacillati</taxon>
        <taxon>Actinomycetota</taxon>
        <taxon>Actinomycetes</taxon>
        <taxon>Mycobacteriales</taxon>
        <taxon>Mycobacteriaceae</taxon>
        <taxon>Mycobacterium</taxon>
    </lineage>
</organism>
<evidence type="ECO:0000256" key="5">
    <source>
        <dbReference type="ARBA" id="ARBA00015611"/>
    </source>
</evidence>
<accession>A0A1A6BMS5</accession>
<dbReference type="PANTHER" id="PTHR11533:SF297">
    <property type="entry name" value="AMINOPEPTIDASE N"/>
    <property type="match status" value="1"/>
</dbReference>